<evidence type="ECO:0000256" key="4">
    <source>
        <dbReference type="ARBA" id="ARBA00022989"/>
    </source>
</evidence>
<proteinExistence type="inferred from homology"/>
<dbReference type="InterPro" id="IPR002781">
    <property type="entry name" value="TM_pro_TauE-like"/>
</dbReference>
<comment type="similarity">
    <text evidence="2 6">Belongs to the 4-toluene sulfonate uptake permease (TSUP) (TC 2.A.102) family.</text>
</comment>
<dbReference type="RefSeq" id="WP_169603808.1">
    <property type="nucleotide sequence ID" value="NZ_CP046565.1"/>
</dbReference>
<keyword evidence="8" id="KW-1185">Reference proteome</keyword>
<feature type="transmembrane region" description="Helical" evidence="6">
    <location>
        <begin position="225"/>
        <end position="244"/>
    </location>
</feature>
<feature type="transmembrane region" description="Helical" evidence="6">
    <location>
        <begin position="126"/>
        <end position="145"/>
    </location>
</feature>
<sequence>MSLIVVGGLFVLAIVSGMLGLGVAFAAVPFLSLFLPDLVHQVQPLSLLLNGITALFSVFGFAQSGYVDWRKAILLAVVTTIFAPLGAWLVQRVEVHWVWWLYLAAVAYLAFNLFRPVKTQSRQERFPLALALAAPISVLSGFLGVGPGFLLMPTLILTGHDPKKAAGINAFAVTPPSFSSYLPHIGTARLDATLTVTLLLFGALGSYLGSRLTSLYVPSIRIKQLFGVLIVLVTLYKLSTLPGYSLHGVYDKLSSIWHCLAVCLQ</sequence>
<dbReference type="PANTHER" id="PTHR43701:SF2">
    <property type="entry name" value="MEMBRANE TRANSPORTER PROTEIN YJNA-RELATED"/>
    <property type="match status" value="1"/>
</dbReference>
<dbReference type="KEGG" id="metu:GNH96_11465"/>
<dbReference type="AlphaFoldDB" id="A0A858Q9E4"/>
<feature type="transmembrane region" description="Helical" evidence="6">
    <location>
        <begin position="97"/>
        <end position="114"/>
    </location>
</feature>
<evidence type="ECO:0000256" key="3">
    <source>
        <dbReference type="ARBA" id="ARBA00022692"/>
    </source>
</evidence>
<protein>
    <recommendedName>
        <fullName evidence="6">Probable membrane transporter protein</fullName>
    </recommendedName>
</protein>
<evidence type="ECO:0000313" key="8">
    <source>
        <dbReference type="Proteomes" id="UP000503004"/>
    </source>
</evidence>
<evidence type="ECO:0000256" key="5">
    <source>
        <dbReference type="ARBA" id="ARBA00023136"/>
    </source>
</evidence>
<accession>A0A858Q9E4</accession>
<dbReference type="Pfam" id="PF01925">
    <property type="entry name" value="TauE"/>
    <property type="match status" value="1"/>
</dbReference>
<keyword evidence="5 6" id="KW-0472">Membrane</keyword>
<reference evidence="8" key="1">
    <citation type="submission" date="2019-12" db="EMBL/GenBank/DDBJ databases">
        <authorList>
            <person name="Awala S.I."/>
            <person name="Rhee S.K."/>
        </authorList>
    </citation>
    <scope>NUCLEOTIDE SEQUENCE [LARGE SCALE GENOMIC DNA]</scope>
    <source>
        <strain evidence="8">IM1</strain>
    </source>
</reference>
<dbReference type="EMBL" id="CP046565">
    <property type="protein sequence ID" value="QJD30532.1"/>
    <property type="molecule type" value="Genomic_DNA"/>
</dbReference>
<evidence type="ECO:0000256" key="1">
    <source>
        <dbReference type="ARBA" id="ARBA00004141"/>
    </source>
</evidence>
<dbReference type="GO" id="GO:0005886">
    <property type="term" value="C:plasma membrane"/>
    <property type="evidence" value="ECO:0007669"/>
    <property type="project" value="UniProtKB-SubCell"/>
</dbReference>
<gene>
    <name evidence="7" type="ORF">GNH96_11465</name>
</gene>
<comment type="subcellular location">
    <subcellularLocation>
        <location evidence="6">Cell membrane</location>
        <topology evidence="6">Multi-pass membrane protein</topology>
    </subcellularLocation>
    <subcellularLocation>
        <location evidence="1">Membrane</location>
        <topology evidence="1">Multi-pass membrane protein</topology>
    </subcellularLocation>
</comment>
<feature type="transmembrane region" description="Helical" evidence="6">
    <location>
        <begin position="73"/>
        <end position="91"/>
    </location>
</feature>
<dbReference type="PANTHER" id="PTHR43701">
    <property type="entry name" value="MEMBRANE TRANSPORTER PROTEIN MJ0441-RELATED"/>
    <property type="match status" value="1"/>
</dbReference>
<feature type="transmembrane region" description="Helical" evidence="6">
    <location>
        <begin position="192"/>
        <end position="213"/>
    </location>
</feature>
<evidence type="ECO:0000256" key="2">
    <source>
        <dbReference type="ARBA" id="ARBA00009142"/>
    </source>
</evidence>
<dbReference type="Proteomes" id="UP000503004">
    <property type="component" value="Chromosome"/>
</dbReference>
<keyword evidence="6" id="KW-1003">Cell membrane</keyword>
<name>A0A858Q9E4_9GAMM</name>
<keyword evidence="3 6" id="KW-0812">Transmembrane</keyword>
<feature type="transmembrane region" description="Helical" evidence="6">
    <location>
        <begin position="42"/>
        <end position="61"/>
    </location>
</feature>
<organism evidence="7 8">
    <name type="scientific">Methylococcus geothermalis</name>
    <dbReference type="NCBI Taxonomy" id="2681310"/>
    <lineage>
        <taxon>Bacteria</taxon>
        <taxon>Pseudomonadati</taxon>
        <taxon>Pseudomonadota</taxon>
        <taxon>Gammaproteobacteria</taxon>
        <taxon>Methylococcales</taxon>
        <taxon>Methylococcaceae</taxon>
        <taxon>Methylococcus</taxon>
    </lineage>
</organism>
<evidence type="ECO:0000313" key="7">
    <source>
        <dbReference type="EMBL" id="QJD30532.1"/>
    </source>
</evidence>
<dbReference type="InterPro" id="IPR051598">
    <property type="entry name" value="TSUP/Inactive_protease-like"/>
</dbReference>
<keyword evidence="4 6" id="KW-1133">Transmembrane helix</keyword>
<evidence type="ECO:0000256" key="6">
    <source>
        <dbReference type="RuleBase" id="RU363041"/>
    </source>
</evidence>